<feature type="domain" description="CusB-like beta-barrel" evidence="2">
    <location>
        <begin position="222"/>
        <end position="294"/>
    </location>
</feature>
<dbReference type="InterPro" id="IPR058647">
    <property type="entry name" value="BSH_CzcB-like"/>
</dbReference>
<evidence type="ECO:0000259" key="3">
    <source>
        <dbReference type="Pfam" id="PF25973"/>
    </source>
</evidence>
<gene>
    <name evidence="4" type="ORF">FKV24_004750</name>
</gene>
<dbReference type="Pfam" id="PF25973">
    <property type="entry name" value="BSH_CzcB"/>
    <property type="match status" value="1"/>
</dbReference>
<dbReference type="Gene3D" id="2.40.30.170">
    <property type="match status" value="1"/>
</dbReference>
<evidence type="ECO:0000259" key="2">
    <source>
        <dbReference type="Pfam" id="PF25954"/>
    </source>
</evidence>
<dbReference type="InterPro" id="IPR006143">
    <property type="entry name" value="RND_pump_MFP"/>
</dbReference>
<dbReference type="Gene3D" id="2.40.420.20">
    <property type="match status" value="1"/>
</dbReference>
<accession>A0A508AW80</accession>
<dbReference type="SUPFAM" id="SSF111369">
    <property type="entry name" value="HlyD-like secretion proteins"/>
    <property type="match status" value="1"/>
</dbReference>
<dbReference type="InterPro" id="IPR058792">
    <property type="entry name" value="Beta-barrel_RND_2"/>
</dbReference>
<reference evidence="4 5" key="1">
    <citation type="submission" date="2019-10" db="EMBL/GenBank/DDBJ databases">
        <title>Lysobacter alkalisoli sp. nov., isolated from saline-alkaline soil.</title>
        <authorList>
            <person name="Sun J.-Q."/>
        </authorList>
    </citation>
    <scope>NUCLEOTIDE SEQUENCE [LARGE SCALE GENOMIC DNA]</scope>
    <source>
        <strain evidence="4 5">KCTC 42381</strain>
    </source>
</reference>
<dbReference type="Gene3D" id="2.40.50.100">
    <property type="match status" value="1"/>
</dbReference>
<evidence type="ECO:0000313" key="4">
    <source>
        <dbReference type="EMBL" id="KAB8196168.1"/>
    </source>
</evidence>
<name>A0A508AW80_9GAMM</name>
<proteinExistence type="inferred from homology"/>
<comment type="similarity">
    <text evidence="1">Belongs to the membrane fusion protein (MFP) (TC 8.A.1) family.</text>
</comment>
<evidence type="ECO:0000256" key="1">
    <source>
        <dbReference type="ARBA" id="ARBA00009477"/>
    </source>
</evidence>
<organism evidence="4 5">
    <name type="scientific">Marilutibacter maris</name>
    <dbReference type="NCBI Taxonomy" id="1605891"/>
    <lineage>
        <taxon>Bacteria</taxon>
        <taxon>Pseudomonadati</taxon>
        <taxon>Pseudomonadota</taxon>
        <taxon>Gammaproteobacteria</taxon>
        <taxon>Lysobacterales</taxon>
        <taxon>Lysobacteraceae</taxon>
        <taxon>Marilutibacter</taxon>
    </lineage>
</organism>
<feature type="domain" description="CzcB-like barrel-sandwich hybrid" evidence="3">
    <location>
        <begin position="80"/>
        <end position="214"/>
    </location>
</feature>
<dbReference type="Pfam" id="PF25954">
    <property type="entry name" value="Beta-barrel_RND_2"/>
    <property type="match status" value="1"/>
</dbReference>
<dbReference type="GO" id="GO:1990281">
    <property type="term" value="C:efflux pump complex"/>
    <property type="evidence" value="ECO:0007669"/>
    <property type="project" value="TreeGrafter"/>
</dbReference>
<evidence type="ECO:0000313" key="5">
    <source>
        <dbReference type="Proteomes" id="UP000320431"/>
    </source>
</evidence>
<dbReference type="PANTHER" id="PTHR30469">
    <property type="entry name" value="MULTIDRUG RESISTANCE PROTEIN MDTA"/>
    <property type="match status" value="1"/>
</dbReference>
<dbReference type="EMBL" id="VICD02000065">
    <property type="protein sequence ID" value="KAB8196168.1"/>
    <property type="molecule type" value="Genomic_DNA"/>
</dbReference>
<comment type="caution">
    <text evidence="4">The sequence shown here is derived from an EMBL/GenBank/DDBJ whole genome shotgun (WGS) entry which is preliminary data.</text>
</comment>
<protein>
    <submittedName>
        <fullName evidence="4">Efflux RND transporter periplasmic adaptor subunit</fullName>
    </submittedName>
</protein>
<dbReference type="Gene3D" id="1.10.287.470">
    <property type="entry name" value="Helix hairpin bin"/>
    <property type="match status" value="1"/>
</dbReference>
<dbReference type="AlphaFoldDB" id="A0A508AW80"/>
<dbReference type="PANTHER" id="PTHR30469:SF38">
    <property type="entry name" value="HLYD FAMILY SECRETION PROTEIN"/>
    <property type="match status" value="1"/>
</dbReference>
<dbReference type="NCBIfam" id="TIGR01730">
    <property type="entry name" value="RND_mfp"/>
    <property type="match status" value="1"/>
</dbReference>
<dbReference type="GO" id="GO:0015562">
    <property type="term" value="F:efflux transmembrane transporter activity"/>
    <property type="evidence" value="ECO:0007669"/>
    <property type="project" value="TreeGrafter"/>
</dbReference>
<dbReference type="Proteomes" id="UP000320431">
    <property type="component" value="Unassembled WGS sequence"/>
</dbReference>
<sequence>MRHPSPTGTRAPRSAPVRRALGRPLSLLLLAAALTACGGGTDGNGAPRPVLVAQPQPMSASVNAFAGDVRAREESPLAFRVGGNLLERRVDVGDRVEAGQVLAVLDGDDYAAQARAAQAQLSAAQAELKRARDERARFTRLGAEQVVSRSAVDAQDAAAIAAQGQVDAARANLQVANNQSAYTRLRAPAAGVIAARQAEAGQVVAAGQSVFVLAADGEREIAFAVPESAIATVAPGRPVLVELWSRPDKRWPGRVREVSPAADPASRTFAVRVTVDAPAGSLELGQSARVYLDGGREAELGVPLAALQKNGEGAAVFVVDPKDSTLRLRPVQAGAYGQDRVAVSGDIGASDWVVTAGGHLLREGLKVAPVDRDNRPVKLAAAADQAGPQPVVQVPER</sequence>